<dbReference type="RefSeq" id="WP_023932735.1">
    <property type="nucleotide sequence ID" value="NZ_DF196819.1"/>
</dbReference>
<reference evidence="2" key="1">
    <citation type="submission" date="2012-12" db="EMBL/GenBank/DDBJ databases">
        <title>Genome Sequence of Photobacterium leiognathi lrivu.4.1.</title>
        <authorList>
            <person name="Urbanczyk H."/>
            <person name="Ogura Y."/>
            <person name="Hayashi T."/>
            <person name="Dunlap P.V."/>
        </authorList>
    </citation>
    <scope>NUCLEOTIDE SEQUENCE [LARGE SCALE GENOMIC DNA]</scope>
    <source>
        <strain evidence="2">lrivu.4.1</strain>
    </source>
</reference>
<dbReference type="HOGENOM" id="CLU_116211_1_0_6"/>
<dbReference type="AlphaFoldDB" id="A0A0U1P6X3"/>
<accession>A0A0U1P6X3</accession>
<sequence>MTQQDEYFSVQLGLTINVESLAKDESIPNEHDFQSEIPPLFRIASECSNLEDNADRLFASFNKNETQALMDYLAAQNSKINLLLSYVLSQQDDPAHRFTTLTFGASNLSFTSSEPYHIGDNVKVKLFLDYPAAAIYCYAEVIESLASNDKFIVKLRYTRLLEDDRDLLIRAALYSQQKLLRQRAQQRQLNNNDE</sequence>
<dbReference type="Proteomes" id="UP000030675">
    <property type="component" value="Unassembled WGS sequence"/>
</dbReference>
<dbReference type="EMBL" id="DF196819">
    <property type="protein sequence ID" value="GAD30134.1"/>
    <property type="molecule type" value="Genomic_DNA"/>
</dbReference>
<dbReference type="eggNOG" id="ENOG5032S61">
    <property type="taxonomic scope" value="Bacteria"/>
</dbReference>
<evidence type="ECO:0000313" key="1">
    <source>
        <dbReference type="EMBL" id="GAD30134.1"/>
    </source>
</evidence>
<organism evidence="1 2">
    <name type="scientific">Photobacterium leiognathi lrivu.4.1</name>
    <dbReference type="NCBI Taxonomy" id="1248232"/>
    <lineage>
        <taxon>Bacteria</taxon>
        <taxon>Pseudomonadati</taxon>
        <taxon>Pseudomonadota</taxon>
        <taxon>Gammaproteobacteria</taxon>
        <taxon>Vibrionales</taxon>
        <taxon>Vibrionaceae</taxon>
        <taxon>Photobacterium</taxon>
    </lineage>
</organism>
<gene>
    <name evidence="1" type="ORF">PLEI_1789</name>
</gene>
<name>A0A0U1P6X3_PHOLE</name>
<evidence type="ECO:0008006" key="3">
    <source>
        <dbReference type="Google" id="ProtNLM"/>
    </source>
</evidence>
<evidence type="ECO:0000313" key="2">
    <source>
        <dbReference type="Proteomes" id="UP000030675"/>
    </source>
</evidence>
<protein>
    <recommendedName>
        <fullName evidence="3">PilZ domain-containing protein</fullName>
    </recommendedName>
</protein>
<proteinExistence type="predicted"/>